<dbReference type="EMBL" id="CAXKWB010001009">
    <property type="protein sequence ID" value="CAL4063105.1"/>
    <property type="molecule type" value="Genomic_DNA"/>
</dbReference>
<protein>
    <submittedName>
        <fullName evidence="2">Uncharacterized protein</fullName>
    </submittedName>
</protein>
<feature type="compositionally biased region" description="Polar residues" evidence="1">
    <location>
        <begin position="57"/>
        <end position="78"/>
    </location>
</feature>
<feature type="non-terminal residue" evidence="2">
    <location>
        <position position="1"/>
    </location>
</feature>
<feature type="region of interest" description="Disordered" evidence="1">
    <location>
        <begin position="195"/>
        <end position="215"/>
    </location>
</feature>
<proteinExistence type="predicted"/>
<feature type="region of interest" description="Disordered" evidence="1">
    <location>
        <begin position="56"/>
        <end position="85"/>
    </location>
</feature>
<feature type="region of interest" description="Disordered" evidence="1">
    <location>
        <begin position="325"/>
        <end position="344"/>
    </location>
</feature>
<feature type="compositionally biased region" description="Low complexity" evidence="1">
    <location>
        <begin position="289"/>
        <end position="318"/>
    </location>
</feature>
<feature type="region of interest" description="Disordered" evidence="1">
    <location>
        <begin position="146"/>
        <end position="172"/>
    </location>
</feature>
<evidence type="ECO:0000256" key="1">
    <source>
        <dbReference type="SAM" id="MobiDB-lite"/>
    </source>
</evidence>
<dbReference type="AlphaFoldDB" id="A0AAV2PSD8"/>
<feature type="non-terminal residue" evidence="2">
    <location>
        <position position="344"/>
    </location>
</feature>
<name>A0AAV2PSD8_MEGNR</name>
<feature type="compositionally biased region" description="Polar residues" evidence="1">
    <location>
        <begin position="326"/>
        <end position="344"/>
    </location>
</feature>
<feature type="compositionally biased region" description="Polar residues" evidence="1">
    <location>
        <begin position="154"/>
        <end position="172"/>
    </location>
</feature>
<sequence>VNLTLDFPEGYNEETLRAAPPLTNATTFINKSPNKANNEEVKKANNEEIKKVEKQQRQLQQKTNNTARLQHQHSQGSNEKWEKGRRLRDTLSTLSTTDVSNTLQQLLPARIFSYDSHQSINSSSKGTTPSSSPSFFQKRSFRFSSLQKKKSKSVNDNLNSTGGSTPNISQSNSDITCEADIMAFQRQLQNLPSYERMDNQPHSPPLTFRQRSRSVPRVTFESMSTLMVPRPSPIVRSPSASQGFTSNLLASQLGLTPDNFLPIPEPSLNLSNNSLRPSLSAHNITASTPLHSPRLGPPRSLSSPTPSNVSSSSRPFCNSPFLSPGSPYSQASIQSPRFLSPALS</sequence>
<feature type="region of interest" description="Disordered" evidence="1">
    <location>
        <begin position="284"/>
        <end position="318"/>
    </location>
</feature>
<keyword evidence="3" id="KW-1185">Reference proteome</keyword>
<evidence type="ECO:0000313" key="2">
    <source>
        <dbReference type="EMBL" id="CAL4063105.1"/>
    </source>
</evidence>
<comment type="caution">
    <text evidence="2">The sequence shown here is derived from an EMBL/GenBank/DDBJ whole genome shotgun (WGS) entry which is preliminary data.</text>
</comment>
<accession>A0AAV2PSD8</accession>
<organism evidence="2 3">
    <name type="scientific">Meganyctiphanes norvegica</name>
    <name type="common">Northern krill</name>
    <name type="synonym">Thysanopoda norvegica</name>
    <dbReference type="NCBI Taxonomy" id="48144"/>
    <lineage>
        <taxon>Eukaryota</taxon>
        <taxon>Metazoa</taxon>
        <taxon>Ecdysozoa</taxon>
        <taxon>Arthropoda</taxon>
        <taxon>Crustacea</taxon>
        <taxon>Multicrustacea</taxon>
        <taxon>Malacostraca</taxon>
        <taxon>Eumalacostraca</taxon>
        <taxon>Eucarida</taxon>
        <taxon>Euphausiacea</taxon>
        <taxon>Euphausiidae</taxon>
        <taxon>Meganyctiphanes</taxon>
    </lineage>
</organism>
<evidence type="ECO:0000313" key="3">
    <source>
        <dbReference type="Proteomes" id="UP001497623"/>
    </source>
</evidence>
<gene>
    <name evidence="2" type="ORF">MNOR_LOCUS3071</name>
</gene>
<reference evidence="2 3" key="1">
    <citation type="submission" date="2024-05" db="EMBL/GenBank/DDBJ databases">
        <authorList>
            <person name="Wallberg A."/>
        </authorList>
    </citation>
    <scope>NUCLEOTIDE SEQUENCE [LARGE SCALE GENOMIC DNA]</scope>
</reference>
<dbReference type="Proteomes" id="UP001497623">
    <property type="component" value="Unassembled WGS sequence"/>
</dbReference>